<dbReference type="EMBL" id="PDCJ01000001">
    <property type="protein sequence ID" value="PEG30179.1"/>
    <property type="molecule type" value="Genomic_DNA"/>
</dbReference>
<comment type="caution">
    <text evidence="7">The sequence shown here is derived from an EMBL/GenBank/DDBJ whole genome shotgun (WGS) entry which is preliminary data.</text>
</comment>
<accession>A0A2A7MF11</accession>
<dbReference type="InterPro" id="IPR020057">
    <property type="entry name" value="Ribosomal_bL25_b-dom"/>
</dbReference>
<dbReference type="GO" id="GO:0006412">
    <property type="term" value="P:translation"/>
    <property type="evidence" value="ECO:0007669"/>
    <property type="project" value="InterPro"/>
</dbReference>
<dbReference type="GO" id="GO:0003735">
    <property type="term" value="F:structural constituent of ribosome"/>
    <property type="evidence" value="ECO:0007669"/>
    <property type="project" value="InterPro"/>
</dbReference>
<dbReference type="OrthoDB" id="9790002at2"/>
<keyword evidence="8" id="KW-1185">Reference proteome</keyword>
<dbReference type="InterPro" id="IPR020056">
    <property type="entry name" value="Rbsml_bL25/Gln-tRNA_synth_N"/>
</dbReference>
<dbReference type="PANTHER" id="PTHR33284:SF1">
    <property type="entry name" value="RIBOSOMAL PROTEIN L25_GLN-TRNA SYNTHETASE, ANTI-CODON-BINDING DOMAIN-CONTAINING PROTEIN"/>
    <property type="match status" value="1"/>
</dbReference>
<feature type="domain" description="Large ribosomal subunit protein bL25 beta" evidence="6">
    <location>
        <begin position="99"/>
        <end position="178"/>
    </location>
</feature>
<dbReference type="AlphaFoldDB" id="A0A2A7MF11"/>
<keyword evidence="4" id="KW-0687">Ribonucleoprotein</keyword>
<dbReference type="InterPro" id="IPR020930">
    <property type="entry name" value="Ribosomal_uL5_bac-type"/>
</dbReference>
<evidence type="ECO:0000256" key="3">
    <source>
        <dbReference type="ARBA" id="ARBA00022980"/>
    </source>
</evidence>
<evidence type="ECO:0000313" key="7">
    <source>
        <dbReference type="EMBL" id="PEG30179.1"/>
    </source>
</evidence>
<dbReference type="InterPro" id="IPR011035">
    <property type="entry name" value="Ribosomal_bL25/Gln-tRNA_synth"/>
</dbReference>
<dbReference type="InterPro" id="IPR029751">
    <property type="entry name" value="Ribosomal_L25_dom"/>
</dbReference>
<dbReference type="InterPro" id="IPR001021">
    <property type="entry name" value="Ribosomal_bL25_long"/>
</dbReference>
<feature type="domain" description="Large ribosomal subunit protein bL25 L25" evidence="5">
    <location>
        <begin position="8"/>
        <end position="90"/>
    </location>
</feature>
<protein>
    <submittedName>
        <fullName evidence="7">50S ribosomal protein L25</fullName>
    </submittedName>
</protein>
<dbReference type="Proteomes" id="UP000220840">
    <property type="component" value="Unassembled WGS sequence"/>
</dbReference>
<dbReference type="NCBIfam" id="TIGR00731">
    <property type="entry name" value="bL25_bact_ctc"/>
    <property type="match status" value="1"/>
</dbReference>
<dbReference type="InterPro" id="IPR037121">
    <property type="entry name" value="Ribosomal_bL25_C"/>
</dbReference>
<gene>
    <name evidence="7" type="ORF">CQ394_00150</name>
</gene>
<evidence type="ECO:0000259" key="6">
    <source>
        <dbReference type="Pfam" id="PF14693"/>
    </source>
</evidence>
<dbReference type="RefSeq" id="WP_058294354.1">
    <property type="nucleotide sequence ID" value="NZ_CAMRXB010000037.1"/>
</dbReference>
<dbReference type="Gene3D" id="2.40.240.10">
    <property type="entry name" value="Ribosomal Protein L25, Chain P"/>
    <property type="match status" value="1"/>
</dbReference>
<dbReference type="Pfam" id="PF01386">
    <property type="entry name" value="Ribosomal_L25p"/>
    <property type="match status" value="1"/>
</dbReference>
<proteinExistence type="predicted"/>
<evidence type="ECO:0000313" key="8">
    <source>
        <dbReference type="Proteomes" id="UP000220840"/>
    </source>
</evidence>
<dbReference type="CDD" id="cd00495">
    <property type="entry name" value="Ribosomal_L25_TL5_CTC"/>
    <property type="match status" value="1"/>
</dbReference>
<evidence type="ECO:0000256" key="4">
    <source>
        <dbReference type="ARBA" id="ARBA00023274"/>
    </source>
</evidence>
<keyword evidence="2" id="KW-0694">RNA-binding</keyword>
<evidence type="ECO:0000259" key="5">
    <source>
        <dbReference type="Pfam" id="PF01386"/>
    </source>
</evidence>
<dbReference type="PANTHER" id="PTHR33284">
    <property type="entry name" value="RIBOSOMAL PROTEIN L25/GLN-TRNA SYNTHETASE, ANTI-CODON-BINDING DOMAIN-CONTAINING PROTEIN"/>
    <property type="match status" value="1"/>
</dbReference>
<evidence type="ECO:0000256" key="2">
    <source>
        <dbReference type="ARBA" id="ARBA00022884"/>
    </source>
</evidence>
<dbReference type="SUPFAM" id="SSF50715">
    <property type="entry name" value="Ribosomal protein L25-like"/>
    <property type="match status" value="1"/>
</dbReference>
<dbReference type="GO" id="GO:0008097">
    <property type="term" value="F:5S rRNA binding"/>
    <property type="evidence" value="ECO:0007669"/>
    <property type="project" value="InterPro"/>
</dbReference>
<evidence type="ECO:0000256" key="1">
    <source>
        <dbReference type="ARBA" id="ARBA00022730"/>
    </source>
</evidence>
<dbReference type="Pfam" id="PF14693">
    <property type="entry name" value="Ribosomal_TL5_C"/>
    <property type="match status" value="1"/>
</dbReference>
<sequence>MSNVAFKVYERNIKENTNKLRKTGQIPGIIYGEFLDNTISIKISNAEFKKMVRENNSGSIIQIDLDGKNMNCVVKEIQGNHRQEPLHIDLQYVKPNEVIKMRIPVKFIGQSNLESRKLLLETFNPFIDFQGDVEQIPESIEVNVANLKFEDKILVEDIDFPKEVTIVTDPKTLLAVVNS</sequence>
<organism evidence="7 8">
    <name type="scientific">Clostridium neonatale</name>
    <dbReference type="NCBI Taxonomy" id="137838"/>
    <lineage>
        <taxon>Bacteria</taxon>
        <taxon>Bacillati</taxon>
        <taxon>Bacillota</taxon>
        <taxon>Clostridia</taxon>
        <taxon>Eubacteriales</taxon>
        <taxon>Clostridiaceae</taxon>
        <taxon>Clostridium</taxon>
    </lineage>
</organism>
<keyword evidence="3 7" id="KW-0689">Ribosomal protein</keyword>
<name>A0A2A7MF11_9CLOT</name>
<reference evidence="7 8" key="1">
    <citation type="submission" date="2017-10" db="EMBL/GenBank/DDBJ databases">
        <title>Effective Description of Clostridium neonatale sp. nov. linked to necrotizing enterocolitis in neonates and a clarification of species assignable to the genus Clostridium (Prazmowski 1880) emend. Lawson and Rainey 2016.</title>
        <authorList>
            <person name="Bernard K."/>
            <person name="Burdz T."/>
            <person name="Wiebe D."/>
            <person name="Balcewich B."/>
            <person name="Alfa M."/>
            <person name="Bernier A.-M."/>
        </authorList>
    </citation>
    <scope>NUCLEOTIDE SEQUENCE [LARGE SCALE GENOMIC DNA]</scope>
    <source>
        <strain evidence="7 8">LCDC99A005</strain>
    </source>
</reference>
<dbReference type="STRING" id="137838.GCA_001458595_01465"/>
<keyword evidence="1" id="KW-0699">rRNA-binding</keyword>
<dbReference type="GO" id="GO:0022625">
    <property type="term" value="C:cytosolic large ribosomal subunit"/>
    <property type="evidence" value="ECO:0007669"/>
    <property type="project" value="TreeGrafter"/>
</dbReference>
<dbReference type="Gene3D" id="2.170.120.20">
    <property type="entry name" value="Ribosomal protein L25, beta domain"/>
    <property type="match status" value="1"/>
</dbReference>